<dbReference type="PANTHER" id="PTHR33193">
    <property type="entry name" value="DOMAIN PROTEIN, PUTATIVE (DUF3511)-RELATED"/>
    <property type="match status" value="1"/>
</dbReference>
<dbReference type="InterPro" id="IPR021899">
    <property type="entry name" value="DUF3511"/>
</dbReference>
<dbReference type="Pfam" id="PF12023">
    <property type="entry name" value="DUF3511"/>
    <property type="match status" value="1"/>
</dbReference>
<gene>
    <name evidence="2" type="ORF">RND81_12G138500</name>
</gene>
<evidence type="ECO:0000313" key="2">
    <source>
        <dbReference type="EMBL" id="KAK9672976.1"/>
    </source>
</evidence>
<protein>
    <submittedName>
        <fullName evidence="2">Uncharacterized protein</fullName>
    </submittedName>
</protein>
<name>A0AAW1HA93_SAPOF</name>
<evidence type="ECO:0000313" key="3">
    <source>
        <dbReference type="Proteomes" id="UP001443914"/>
    </source>
</evidence>
<comment type="caution">
    <text evidence="2">The sequence shown here is derived from an EMBL/GenBank/DDBJ whole genome shotgun (WGS) entry which is preliminary data.</text>
</comment>
<dbReference type="EMBL" id="JBDFQZ010000012">
    <property type="protein sequence ID" value="KAK9672976.1"/>
    <property type="molecule type" value="Genomic_DNA"/>
</dbReference>
<sequence>MKDIKESADQQIVQHDSYEQLKVQIIDHLIKDIENFDRASRYSTYNISPTFKNNTSTLSPSNNTYAMTPYVKSSSPCQQSTSNHSRRRRRSRTWSIDIDEDELRRKKRIATYKAYSMESKVKSSFKNGLRWVKNIYYKLISEY</sequence>
<dbReference type="PANTHER" id="PTHR33193:SF13">
    <property type="entry name" value="EXPRESSED PROTEIN"/>
    <property type="match status" value="1"/>
</dbReference>
<dbReference type="Proteomes" id="UP001443914">
    <property type="component" value="Unassembled WGS sequence"/>
</dbReference>
<feature type="region of interest" description="Disordered" evidence="1">
    <location>
        <begin position="69"/>
        <end position="91"/>
    </location>
</feature>
<dbReference type="AlphaFoldDB" id="A0AAW1HA93"/>
<organism evidence="2 3">
    <name type="scientific">Saponaria officinalis</name>
    <name type="common">Common soapwort</name>
    <name type="synonym">Lychnis saponaria</name>
    <dbReference type="NCBI Taxonomy" id="3572"/>
    <lineage>
        <taxon>Eukaryota</taxon>
        <taxon>Viridiplantae</taxon>
        <taxon>Streptophyta</taxon>
        <taxon>Embryophyta</taxon>
        <taxon>Tracheophyta</taxon>
        <taxon>Spermatophyta</taxon>
        <taxon>Magnoliopsida</taxon>
        <taxon>eudicotyledons</taxon>
        <taxon>Gunneridae</taxon>
        <taxon>Pentapetalae</taxon>
        <taxon>Caryophyllales</taxon>
        <taxon>Caryophyllaceae</taxon>
        <taxon>Caryophylleae</taxon>
        <taxon>Saponaria</taxon>
    </lineage>
</organism>
<reference evidence="2" key="1">
    <citation type="submission" date="2024-03" db="EMBL/GenBank/DDBJ databases">
        <title>WGS assembly of Saponaria officinalis var. Norfolk2.</title>
        <authorList>
            <person name="Jenkins J."/>
            <person name="Shu S."/>
            <person name="Grimwood J."/>
            <person name="Barry K."/>
            <person name="Goodstein D."/>
            <person name="Schmutz J."/>
            <person name="Leebens-Mack J."/>
            <person name="Osbourn A."/>
        </authorList>
    </citation>
    <scope>NUCLEOTIDE SEQUENCE [LARGE SCALE GENOMIC DNA]</scope>
    <source>
        <strain evidence="2">JIC</strain>
    </source>
</reference>
<keyword evidence="3" id="KW-1185">Reference proteome</keyword>
<proteinExistence type="predicted"/>
<evidence type="ECO:0000256" key="1">
    <source>
        <dbReference type="SAM" id="MobiDB-lite"/>
    </source>
</evidence>
<feature type="compositionally biased region" description="Polar residues" evidence="1">
    <location>
        <begin position="71"/>
        <end position="83"/>
    </location>
</feature>
<accession>A0AAW1HA93</accession>